<dbReference type="SUPFAM" id="SSF52540">
    <property type="entry name" value="P-loop containing nucleoside triphosphate hydrolases"/>
    <property type="match status" value="1"/>
</dbReference>
<dbReference type="GO" id="GO:0005657">
    <property type="term" value="C:replication fork"/>
    <property type="evidence" value="ECO:0007669"/>
    <property type="project" value="TreeGrafter"/>
</dbReference>
<evidence type="ECO:0000259" key="7">
    <source>
        <dbReference type="PROSITE" id="PS50162"/>
    </source>
</evidence>
<evidence type="ECO:0000313" key="9">
    <source>
        <dbReference type="Proteomes" id="UP000594454"/>
    </source>
</evidence>
<proteinExistence type="predicted"/>
<keyword evidence="2" id="KW-0547">Nucleotide-binding</keyword>
<dbReference type="Pfam" id="PF08423">
    <property type="entry name" value="Rad51"/>
    <property type="match status" value="1"/>
</dbReference>
<organism evidence="8 9">
    <name type="scientific">Hermetia illucens</name>
    <name type="common">Black soldier fly</name>
    <dbReference type="NCBI Taxonomy" id="343691"/>
    <lineage>
        <taxon>Eukaryota</taxon>
        <taxon>Metazoa</taxon>
        <taxon>Ecdysozoa</taxon>
        <taxon>Arthropoda</taxon>
        <taxon>Hexapoda</taxon>
        <taxon>Insecta</taxon>
        <taxon>Pterygota</taxon>
        <taxon>Neoptera</taxon>
        <taxon>Endopterygota</taxon>
        <taxon>Diptera</taxon>
        <taxon>Brachycera</taxon>
        <taxon>Stratiomyomorpha</taxon>
        <taxon>Stratiomyidae</taxon>
        <taxon>Hermetiinae</taxon>
        <taxon>Hermetia</taxon>
    </lineage>
</organism>
<keyword evidence="4" id="KW-0067">ATP-binding</keyword>
<dbReference type="OrthoDB" id="1861185at2759"/>
<evidence type="ECO:0000256" key="5">
    <source>
        <dbReference type="ARBA" id="ARBA00023204"/>
    </source>
</evidence>
<dbReference type="GO" id="GO:0045003">
    <property type="term" value="P:double-strand break repair via synthesis-dependent strand annealing"/>
    <property type="evidence" value="ECO:0007669"/>
    <property type="project" value="TreeGrafter"/>
</dbReference>
<comment type="subcellular location">
    <subcellularLocation>
        <location evidence="1">Nucleus</location>
    </subcellularLocation>
</comment>
<dbReference type="GO" id="GO:0071140">
    <property type="term" value="P:resolution of mitotic recombination intermediates"/>
    <property type="evidence" value="ECO:0007669"/>
    <property type="project" value="TreeGrafter"/>
</dbReference>
<evidence type="ECO:0000256" key="6">
    <source>
        <dbReference type="ARBA" id="ARBA00023242"/>
    </source>
</evidence>
<dbReference type="CDD" id="cd19491">
    <property type="entry name" value="XRCC3"/>
    <property type="match status" value="1"/>
</dbReference>
<gene>
    <name evidence="8" type="ORF">HERILL_LOCUS8229</name>
</gene>
<dbReference type="PANTHER" id="PTHR46487:SF1">
    <property type="entry name" value="DNA REPAIR PROTEIN XRCC3"/>
    <property type="match status" value="1"/>
</dbReference>
<protein>
    <recommendedName>
        <fullName evidence="7">RecA family profile 1 domain-containing protein</fullName>
    </recommendedName>
</protein>
<dbReference type="PIRSF" id="PIRSF005856">
    <property type="entry name" value="Rad51"/>
    <property type="match status" value="1"/>
</dbReference>
<dbReference type="AlphaFoldDB" id="A0A7R8YU29"/>
<keyword evidence="5" id="KW-0234">DNA repair</keyword>
<dbReference type="InterPro" id="IPR016467">
    <property type="entry name" value="DNA_recomb/repair_RecA-like"/>
</dbReference>
<dbReference type="InterPro" id="IPR013632">
    <property type="entry name" value="Rad51_C"/>
</dbReference>
<dbReference type="FunCoup" id="A0A7R8YU29">
    <property type="interactions" value="770"/>
</dbReference>
<keyword evidence="3" id="KW-0227">DNA damage</keyword>
<sequence length="322" mass="36205">MNCFNVDLPERLKQKLQKGCLNKAGSIADFSDLKLKKLGFSMDEMNIVRSEAAKSFQIENGKVLEMFHHKDYRWSRISLGCIALDAATNGGISTRGVTEIFGESGVGKTQLLLQLCLMVQLPQNIGGLKKHAVYICTEDIFPSRRLYQLIDKFQQQFDSSISYAENVFVEHIIEMDELMDCVFSKLPKLLKIKNIGLIIIDSIAGVFRLQDDIVKRANTMRKLVAELRRLANKYNCAVVCSNQVTSGLTHLNESQPSLGLAWAHLITTRLKISKIYRKSELYHTNLNPVCSSLIRTMETIFSPGSSRGYAKFLISSDGIEEA</sequence>
<keyword evidence="6" id="KW-0539">Nucleus</keyword>
<dbReference type="OMA" id="PCLGLQW"/>
<evidence type="ECO:0000313" key="8">
    <source>
        <dbReference type="EMBL" id="CAD7085382.1"/>
    </source>
</evidence>
<dbReference type="PANTHER" id="PTHR46487">
    <property type="entry name" value="DNA REPAIR PROTEIN XRCC3"/>
    <property type="match status" value="1"/>
</dbReference>
<dbReference type="GO" id="GO:0000722">
    <property type="term" value="P:telomere maintenance via recombination"/>
    <property type="evidence" value="ECO:0007669"/>
    <property type="project" value="TreeGrafter"/>
</dbReference>
<dbReference type="Proteomes" id="UP000594454">
    <property type="component" value="Chromosome 3"/>
</dbReference>
<dbReference type="InParanoid" id="A0A7R8YU29"/>
<dbReference type="InterPro" id="IPR020588">
    <property type="entry name" value="RecA_ATP-bd"/>
</dbReference>
<dbReference type="GO" id="GO:0033065">
    <property type="term" value="C:Rad51C-XRCC3 complex"/>
    <property type="evidence" value="ECO:0007669"/>
    <property type="project" value="TreeGrafter"/>
</dbReference>
<dbReference type="EMBL" id="LR899011">
    <property type="protein sequence ID" value="CAD7085382.1"/>
    <property type="molecule type" value="Genomic_DNA"/>
</dbReference>
<name>A0A7R8YU29_HERIL</name>
<evidence type="ECO:0000256" key="2">
    <source>
        <dbReference type="ARBA" id="ARBA00022741"/>
    </source>
</evidence>
<dbReference type="InterPro" id="IPR047348">
    <property type="entry name" value="XRCC3-like_C"/>
</dbReference>
<dbReference type="PROSITE" id="PS50162">
    <property type="entry name" value="RECA_2"/>
    <property type="match status" value="1"/>
</dbReference>
<reference evidence="8 9" key="1">
    <citation type="submission" date="2020-11" db="EMBL/GenBank/DDBJ databases">
        <authorList>
            <person name="Wallbank WR R."/>
            <person name="Pardo Diaz C."/>
            <person name="Kozak K."/>
            <person name="Martin S."/>
            <person name="Jiggins C."/>
            <person name="Moest M."/>
            <person name="Warren A I."/>
            <person name="Generalovic N T."/>
            <person name="Byers J.R.P. K."/>
            <person name="Montejo-Kovacevich G."/>
            <person name="Yen C E."/>
        </authorList>
    </citation>
    <scope>NUCLEOTIDE SEQUENCE [LARGE SCALE GENOMIC DNA]</scope>
</reference>
<evidence type="ECO:0000256" key="4">
    <source>
        <dbReference type="ARBA" id="ARBA00022840"/>
    </source>
</evidence>
<dbReference type="GO" id="GO:0140664">
    <property type="term" value="F:ATP-dependent DNA damage sensor activity"/>
    <property type="evidence" value="ECO:0007669"/>
    <property type="project" value="InterPro"/>
</dbReference>
<dbReference type="GO" id="GO:0005524">
    <property type="term" value="F:ATP binding"/>
    <property type="evidence" value="ECO:0007669"/>
    <property type="project" value="UniProtKB-KW"/>
</dbReference>
<feature type="domain" description="RecA family profile 1" evidence="7">
    <location>
        <begin position="73"/>
        <end position="244"/>
    </location>
</feature>
<dbReference type="InterPro" id="IPR027417">
    <property type="entry name" value="P-loop_NTPase"/>
</dbReference>
<accession>A0A7R8YU29</accession>
<keyword evidence="9" id="KW-1185">Reference proteome</keyword>
<evidence type="ECO:0000256" key="3">
    <source>
        <dbReference type="ARBA" id="ARBA00022763"/>
    </source>
</evidence>
<dbReference type="GO" id="GO:0000400">
    <property type="term" value="F:four-way junction DNA binding"/>
    <property type="evidence" value="ECO:0007669"/>
    <property type="project" value="TreeGrafter"/>
</dbReference>
<evidence type="ECO:0000256" key="1">
    <source>
        <dbReference type="ARBA" id="ARBA00004123"/>
    </source>
</evidence>
<dbReference type="GO" id="GO:0090656">
    <property type="term" value="P:t-circle formation"/>
    <property type="evidence" value="ECO:0007669"/>
    <property type="project" value="TreeGrafter"/>
</dbReference>
<dbReference type="Gene3D" id="3.40.50.300">
    <property type="entry name" value="P-loop containing nucleotide triphosphate hydrolases"/>
    <property type="match status" value="1"/>
</dbReference>